<keyword evidence="2" id="KW-1185">Reference proteome</keyword>
<proteinExistence type="predicted"/>
<organism evidence="1 2">
    <name type="scientific">Herbaspirillum hiltneri N3</name>
    <dbReference type="NCBI Taxonomy" id="1262470"/>
    <lineage>
        <taxon>Bacteria</taxon>
        <taxon>Pseudomonadati</taxon>
        <taxon>Pseudomonadota</taxon>
        <taxon>Betaproteobacteria</taxon>
        <taxon>Burkholderiales</taxon>
        <taxon>Oxalobacteraceae</taxon>
        <taxon>Herbaspirillum</taxon>
    </lineage>
</organism>
<dbReference type="Proteomes" id="UP000063429">
    <property type="component" value="Chromosome"/>
</dbReference>
<dbReference type="InterPro" id="IPR008775">
    <property type="entry name" value="Phytyl_CoA_dOase-like"/>
</dbReference>
<evidence type="ECO:0000313" key="1">
    <source>
        <dbReference type="EMBL" id="AKZ64832.1"/>
    </source>
</evidence>
<dbReference type="GO" id="GO:0051213">
    <property type="term" value="F:dioxygenase activity"/>
    <property type="evidence" value="ECO:0007669"/>
    <property type="project" value="UniProtKB-KW"/>
</dbReference>
<dbReference type="RefSeq" id="WP_053200729.1">
    <property type="nucleotide sequence ID" value="NZ_CP011409.1"/>
</dbReference>
<name>A0ABN4I2P8_9BURK</name>
<dbReference type="Pfam" id="PF05721">
    <property type="entry name" value="PhyH"/>
    <property type="match status" value="1"/>
</dbReference>
<dbReference type="SUPFAM" id="SSF51197">
    <property type="entry name" value="Clavaminate synthase-like"/>
    <property type="match status" value="1"/>
</dbReference>
<sequence>MLTPAQIEQYRTDGLLVVPGLLDVFTLQRMKEALAQWLEQSRAVDAHTQVFDLENGHSAEEPRLRRIKQPHKHHPVFEEFIRSQPMVAVLRDLLGQGLRLQSSKLNLKSPRFGSPVEWHQDWAFYPHTNDDILAVGVMLDDTSLENGAMLVVPGSHTGPTYDHHADGRFCGAIDPATPGLNLDRAVPVTGKAGAVSFHHVRAVHGSAQNRSTMSRNFLLYEVCAADAFPLLGVADFDEFNSRLLSGEPTVVPRFRDVPVRMPLPPALNQGSIYENQASSGKRFFDIADDAALQAAST</sequence>
<dbReference type="Gene3D" id="2.60.120.620">
    <property type="entry name" value="q2cbj1_9rhob like domain"/>
    <property type="match status" value="1"/>
</dbReference>
<evidence type="ECO:0000313" key="2">
    <source>
        <dbReference type="Proteomes" id="UP000063429"/>
    </source>
</evidence>
<dbReference type="EMBL" id="CP011409">
    <property type="protein sequence ID" value="AKZ64832.1"/>
    <property type="molecule type" value="Genomic_DNA"/>
</dbReference>
<protein>
    <submittedName>
        <fullName evidence="1">Phytanoyl-CoA dioxygenase</fullName>
    </submittedName>
</protein>
<dbReference type="PANTHER" id="PTHR20883">
    <property type="entry name" value="PHYTANOYL-COA DIOXYGENASE DOMAIN CONTAINING 1"/>
    <property type="match status" value="1"/>
</dbReference>
<dbReference type="PANTHER" id="PTHR20883:SF46">
    <property type="entry name" value="PHYTANOYL-COA HYDROXYLASE"/>
    <property type="match status" value="1"/>
</dbReference>
<keyword evidence="1" id="KW-0223">Dioxygenase</keyword>
<gene>
    <name evidence="1" type="ORF">F506_21190</name>
</gene>
<reference evidence="2" key="1">
    <citation type="journal article" date="2015" name="Genome Announc.">
        <title>Complete Genome Sequence of Herbaspirillum hiltneri N3 (DSM 17495), Isolated from Surface-Sterilized Wheat Roots.</title>
        <authorList>
            <person name="Guizelini D."/>
            <person name="Saizaki P.M."/>
            <person name="Coimbra N.A."/>
            <person name="Weiss V.A."/>
            <person name="Faoro H."/>
            <person name="Sfeir M.Z."/>
            <person name="Baura V.A."/>
            <person name="Monteiro R.A."/>
            <person name="Chubatsu L.S."/>
            <person name="Souza E.M."/>
            <person name="Cruz L.M."/>
            <person name="Pedrosa F.O."/>
            <person name="Raittz R.T."/>
            <person name="Marchaukoski J.N."/>
            <person name="Steffens M.B."/>
        </authorList>
    </citation>
    <scope>NUCLEOTIDE SEQUENCE [LARGE SCALE GENOMIC DNA]</scope>
    <source>
        <strain evidence="2">N3</strain>
    </source>
</reference>
<accession>A0ABN4I2P8</accession>
<keyword evidence="1" id="KW-0560">Oxidoreductase</keyword>